<dbReference type="InterPro" id="IPR036249">
    <property type="entry name" value="Thioredoxin-like_sf"/>
</dbReference>
<dbReference type="PROSITE" id="PS51352">
    <property type="entry name" value="THIOREDOXIN_2"/>
    <property type="match status" value="1"/>
</dbReference>
<dbReference type="Proteomes" id="UP000238034">
    <property type="component" value="Unassembled WGS sequence"/>
</dbReference>
<dbReference type="GO" id="GO:0016209">
    <property type="term" value="F:antioxidant activity"/>
    <property type="evidence" value="ECO:0007669"/>
    <property type="project" value="InterPro"/>
</dbReference>
<dbReference type="Pfam" id="PF00578">
    <property type="entry name" value="AhpC-TSA"/>
    <property type="match status" value="1"/>
</dbReference>
<dbReference type="InterPro" id="IPR000866">
    <property type="entry name" value="AhpC/TSA"/>
</dbReference>
<sequence>MPYRFAALETNLLRMKKRRNTVYSLLLSIACLAGIKANAQDRKLKIHIDGVFASKISVLPTVGQNAMKPMHESSLIKGGESVIITLPADQLPGQFILRCNYQENASSNPYPSERSIFVNDQDLEMWVRPKAINNPDSTYFAEGEKENSLFAKFAESNAKQRAQLALLQNFLMGYDQPQSPFFSQGATEYESRRLQYNKWIDSQIKKDHDAFVSNTYTFEYLPPITWKGSEEQRMESLIEHYFDNIDFSNPLLARTAQLRTWTDQYVNIYGARATTIALRDSLFTLAGRRAIEKVKSGHPLLYGWMVDYFYRGYEGFNITAGIRMLEPYLRDPRCLTSRRLEIEKRLKGIESVRPGAIAPDFSLQDQGGKSIQFHDYKKNSAYKLLLFWSADCQHCVELVQQLHPLTLSLPQKQRLEVVAVSLDFTDVEIEKWNSAKYTLTDWKHSHAKGGINSPEASAYFVLATPVMILVDPATNKILALPETIQQLKDALKLK</sequence>
<dbReference type="PROSITE" id="PS51257">
    <property type="entry name" value="PROKAR_LIPOPROTEIN"/>
    <property type="match status" value="1"/>
</dbReference>
<evidence type="ECO:0000313" key="2">
    <source>
        <dbReference type="EMBL" id="PRY48905.1"/>
    </source>
</evidence>
<evidence type="ECO:0000313" key="3">
    <source>
        <dbReference type="Proteomes" id="UP000238034"/>
    </source>
</evidence>
<dbReference type="Gene3D" id="3.40.30.10">
    <property type="entry name" value="Glutaredoxin"/>
    <property type="match status" value="1"/>
</dbReference>
<keyword evidence="3" id="KW-1185">Reference proteome</keyword>
<dbReference type="SUPFAM" id="SSF52833">
    <property type="entry name" value="Thioredoxin-like"/>
    <property type="match status" value="1"/>
</dbReference>
<organism evidence="2 3">
    <name type="scientific">Arcticibacter pallidicorallinus</name>
    <dbReference type="NCBI Taxonomy" id="1259464"/>
    <lineage>
        <taxon>Bacteria</taxon>
        <taxon>Pseudomonadati</taxon>
        <taxon>Bacteroidota</taxon>
        <taxon>Sphingobacteriia</taxon>
        <taxon>Sphingobacteriales</taxon>
        <taxon>Sphingobacteriaceae</taxon>
        <taxon>Arcticibacter</taxon>
    </lineage>
</organism>
<dbReference type="AlphaFoldDB" id="A0A2T0TTB1"/>
<gene>
    <name evidence="2" type="ORF">B0I27_11389</name>
</gene>
<evidence type="ECO:0000259" key="1">
    <source>
        <dbReference type="PROSITE" id="PS51352"/>
    </source>
</evidence>
<accession>A0A2T0TTB1</accession>
<feature type="domain" description="Thioredoxin" evidence="1">
    <location>
        <begin position="352"/>
        <end position="494"/>
    </location>
</feature>
<comment type="caution">
    <text evidence="2">The sequence shown here is derived from an EMBL/GenBank/DDBJ whole genome shotgun (WGS) entry which is preliminary data.</text>
</comment>
<dbReference type="InterPro" id="IPR013766">
    <property type="entry name" value="Thioredoxin_domain"/>
</dbReference>
<name>A0A2T0TTB1_9SPHI</name>
<proteinExistence type="predicted"/>
<dbReference type="EMBL" id="PVTH01000013">
    <property type="protein sequence ID" value="PRY48905.1"/>
    <property type="molecule type" value="Genomic_DNA"/>
</dbReference>
<dbReference type="GO" id="GO:0016491">
    <property type="term" value="F:oxidoreductase activity"/>
    <property type="evidence" value="ECO:0007669"/>
    <property type="project" value="InterPro"/>
</dbReference>
<dbReference type="OrthoDB" id="9805634at2"/>
<reference evidence="2 3" key="1">
    <citation type="submission" date="2018-03" db="EMBL/GenBank/DDBJ databases">
        <title>Genomic Encyclopedia of Type Strains, Phase III (KMG-III): the genomes of soil and plant-associated and newly described type strains.</title>
        <authorList>
            <person name="Whitman W."/>
        </authorList>
    </citation>
    <scope>NUCLEOTIDE SEQUENCE [LARGE SCALE GENOMIC DNA]</scope>
    <source>
        <strain evidence="2 3">CGMCC 1.9313</strain>
    </source>
</reference>
<protein>
    <submittedName>
        <fullName evidence="2">AhpC/TSA family protein</fullName>
    </submittedName>
</protein>